<organism evidence="2 3">
    <name type="scientific">Desmophyllum pertusum</name>
    <dbReference type="NCBI Taxonomy" id="174260"/>
    <lineage>
        <taxon>Eukaryota</taxon>
        <taxon>Metazoa</taxon>
        <taxon>Cnidaria</taxon>
        <taxon>Anthozoa</taxon>
        <taxon>Hexacorallia</taxon>
        <taxon>Scleractinia</taxon>
        <taxon>Caryophylliina</taxon>
        <taxon>Caryophylliidae</taxon>
        <taxon>Desmophyllum</taxon>
    </lineage>
</organism>
<comment type="caution">
    <text evidence="2">The sequence shown here is derived from an EMBL/GenBank/DDBJ whole genome shotgun (WGS) entry which is preliminary data.</text>
</comment>
<dbReference type="PANTHER" id="PTHR46135:SF3">
    <property type="entry name" value="NME_NM23 FAMILY MEMBER 8"/>
    <property type="match status" value="1"/>
</dbReference>
<keyword evidence="3" id="KW-1185">Reference proteome</keyword>
<name>A0A9X0CST0_9CNID</name>
<evidence type="ECO:0000313" key="2">
    <source>
        <dbReference type="EMBL" id="KAJ7372868.1"/>
    </source>
</evidence>
<feature type="domain" description="Thioredoxin" evidence="1">
    <location>
        <begin position="1"/>
        <end position="114"/>
    </location>
</feature>
<dbReference type="Pfam" id="PF00085">
    <property type="entry name" value="Thioredoxin"/>
    <property type="match status" value="1"/>
</dbReference>
<evidence type="ECO:0000313" key="3">
    <source>
        <dbReference type="Proteomes" id="UP001163046"/>
    </source>
</evidence>
<dbReference type="InterPro" id="IPR013766">
    <property type="entry name" value="Thioredoxin_domain"/>
</dbReference>
<dbReference type="EMBL" id="MU826834">
    <property type="protein sequence ID" value="KAJ7372868.1"/>
    <property type="molecule type" value="Genomic_DNA"/>
</dbReference>
<dbReference type="Gene3D" id="3.40.30.10">
    <property type="entry name" value="Glutaredoxin"/>
    <property type="match status" value="1"/>
</dbReference>
<gene>
    <name evidence="2" type="primary">NME9</name>
    <name evidence="2" type="ORF">OS493_016794</name>
</gene>
<reference evidence="2" key="1">
    <citation type="submission" date="2023-01" db="EMBL/GenBank/DDBJ databases">
        <title>Genome assembly of the deep-sea coral Lophelia pertusa.</title>
        <authorList>
            <person name="Herrera S."/>
            <person name="Cordes E."/>
        </authorList>
    </citation>
    <scope>NUCLEOTIDE SEQUENCE</scope>
    <source>
        <strain evidence="2">USNM1676648</strain>
        <tissue evidence="2">Polyp</tissue>
    </source>
</reference>
<accession>A0A9X0CST0</accession>
<proteinExistence type="predicted"/>
<dbReference type="PANTHER" id="PTHR46135">
    <property type="entry name" value="NME/NM23 FAMILY MEMBER 8"/>
    <property type="match status" value="1"/>
</dbReference>
<dbReference type="OrthoDB" id="10263751at2759"/>
<sequence>MAKSKGKIELQIEIKTQDQWDELLSKEGLIVVDSYSAWCGPCKAIVSSFKRLKNELGDDMLVFATVETDSIDSLDAYRMKSQPTFLFYADNGRLRHWHPPCWTRQQHVNEAKLR</sequence>
<protein>
    <submittedName>
        <fullName evidence="2">Thioredoxin domain-containing protein 6</fullName>
    </submittedName>
</protein>
<dbReference type="SUPFAM" id="SSF52833">
    <property type="entry name" value="Thioredoxin-like"/>
    <property type="match status" value="1"/>
</dbReference>
<dbReference type="InterPro" id="IPR051766">
    <property type="entry name" value="TXND_domain-containing"/>
</dbReference>
<dbReference type="PROSITE" id="PS51352">
    <property type="entry name" value="THIOREDOXIN_2"/>
    <property type="match status" value="1"/>
</dbReference>
<dbReference type="AlphaFoldDB" id="A0A9X0CST0"/>
<dbReference type="InterPro" id="IPR036249">
    <property type="entry name" value="Thioredoxin-like_sf"/>
</dbReference>
<dbReference type="Proteomes" id="UP001163046">
    <property type="component" value="Unassembled WGS sequence"/>
</dbReference>
<evidence type="ECO:0000259" key="1">
    <source>
        <dbReference type="PROSITE" id="PS51352"/>
    </source>
</evidence>